<keyword evidence="2" id="KW-1185">Reference proteome</keyword>
<accession>A0ABS4DQR2</accession>
<name>A0ABS4DQR2_9GAMM</name>
<sequence length="147" mass="16579">MKDHLSWKQEGTVSLWRYTEFRKKFGGWHITANSEGISSLLVLLQLLARTPGAHRTVAVTPPSPAVLRVPNFQQGDALWSAPAKWRVQCSSEDTWQFPLELEPATLTVGGKFLQQLEAGLRGIPKGEGDFGMGQSPPLYFWWWPRFA</sequence>
<dbReference type="Proteomes" id="UP000823790">
    <property type="component" value="Unassembled WGS sequence"/>
</dbReference>
<reference evidence="1 2" key="1">
    <citation type="submission" date="2021-04" db="EMBL/GenBank/DDBJ databases">
        <authorList>
            <person name="Huq M.A."/>
        </authorList>
    </citation>
    <scope>NUCLEOTIDE SEQUENCE [LARGE SCALE GENOMIC DNA]</scope>
    <source>
        <strain evidence="1 2">MAH-13</strain>
    </source>
</reference>
<evidence type="ECO:0000313" key="2">
    <source>
        <dbReference type="Proteomes" id="UP000823790"/>
    </source>
</evidence>
<evidence type="ECO:0000313" key="1">
    <source>
        <dbReference type="EMBL" id="MBP1475395.1"/>
    </source>
</evidence>
<dbReference type="EMBL" id="JAGJRS010000029">
    <property type="protein sequence ID" value="MBP1475395.1"/>
    <property type="molecule type" value="Genomic_DNA"/>
</dbReference>
<proteinExistence type="predicted"/>
<protein>
    <submittedName>
        <fullName evidence="1">Uncharacterized protein</fullName>
    </submittedName>
</protein>
<organism evidence="1 2">
    <name type="scientific">Frateuria flava</name>
    <dbReference type="NCBI Taxonomy" id="2821489"/>
    <lineage>
        <taxon>Bacteria</taxon>
        <taxon>Pseudomonadati</taxon>
        <taxon>Pseudomonadota</taxon>
        <taxon>Gammaproteobacteria</taxon>
        <taxon>Lysobacterales</taxon>
        <taxon>Rhodanobacteraceae</taxon>
        <taxon>Frateuria</taxon>
    </lineage>
</organism>
<dbReference type="RefSeq" id="WP_209622026.1">
    <property type="nucleotide sequence ID" value="NZ_JAGJRS010000029.1"/>
</dbReference>
<gene>
    <name evidence="1" type="ORF">J7I44_13865</name>
</gene>
<comment type="caution">
    <text evidence="1">The sequence shown here is derived from an EMBL/GenBank/DDBJ whole genome shotgun (WGS) entry which is preliminary data.</text>
</comment>